<evidence type="ECO:0000313" key="3">
    <source>
        <dbReference type="EMBL" id="QCI62722.1"/>
    </source>
</evidence>
<feature type="region of interest" description="Disordered" evidence="1">
    <location>
        <begin position="79"/>
        <end position="166"/>
    </location>
</feature>
<evidence type="ECO:0000256" key="2">
    <source>
        <dbReference type="SAM" id="SignalP"/>
    </source>
</evidence>
<gene>
    <name evidence="3" type="primary">OSP</name>
</gene>
<feature type="signal peptide" evidence="2">
    <location>
        <begin position="1"/>
        <end position="30"/>
    </location>
</feature>
<dbReference type="EMBL" id="MH669355">
    <property type="protein sequence ID" value="QCI62722.1"/>
    <property type="molecule type" value="mRNA"/>
</dbReference>
<name>A0A513RB27_SOLTU</name>
<organism evidence="3">
    <name type="scientific">Solanum tuberosum</name>
    <name type="common">Potato</name>
    <dbReference type="NCBI Taxonomy" id="4113"/>
    <lineage>
        <taxon>Eukaryota</taxon>
        <taxon>Viridiplantae</taxon>
        <taxon>Streptophyta</taxon>
        <taxon>Embryophyta</taxon>
        <taxon>Tracheophyta</taxon>
        <taxon>Spermatophyta</taxon>
        <taxon>Magnoliopsida</taxon>
        <taxon>eudicotyledons</taxon>
        <taxon>Gunneridae</taxon>
        <taxon>Pentapetalae</taxon>
        <taxon>asterids</taxon>
        <taxon>lamiids</taxon>
        <taxon>Solanales</taxon>
        <taxon>Solanaceae</taxon>
        <taxon>Solanoideae</taxon>
        <taxon>Solaneae</taxon>
        <taxon>Solanum</taxon>
    </lineage>
</organism>
<evidence type="ECO:0000256" key="1">
    <source>
        <dbReference type="SAM" id="MobiDB-lite"/>
    </source>
</evidence>
<dbReference type="PANTHER" id="PTHR33731:SF12">
    <property type="entry name" value="ORGAN-SPECIFIC PROTEIN S2"/>
    <property type="match status" value="1"/>
</dbReference>
<keyword evidence="2" id="KW-0732">Signal</keyword>
<dbReference type="PANTHER" id="PTHR33731">
    <property type="entry name" value="PROTEIN, PUTATIVE-RELATED"/>
    <property type="match status" value="1"/>
</dbReference>
<accession>A0A513RB27</accession>
<protein>
    <submittedName>
        <fullName evidence="3">Organ-specific protein S2</fullName>
    </submittedName>
</protein>
<sequence length="166" mass="19132">MNCTSLEDMKSLFDLILLIPLALYASSTDARRDPGEYWNIVMKNEPMPIAIKHLMPRYDVPFEPRPTITAYYHDDASLKQEKSFEPRPTTTSYHDNEVSLKGEKSFEPRPSATAYQHDDVGLKQEKSSFTKDFEPRPTATSYRDDEVSLKGEKSFEPRPNVSMYND</sequence>
<dbReference type="AlphaFoldDB" id="A0A513RB27"/>
<feature type="compositionally biased region" description="Basic and acidic residues" evidence="1">
    <location>
        <begin position="142"/>
        <end position="156"/>
    </location>
</feature>
<dbReference type="Pfam" id="PF10950">
    <property type="entry name" value="Organ_specific"/>
    <property type="match status" value="1"/>
</dbReference>
<feature type="chain" id="PRO_5022006976" evidence="2">
    <location>
        <begin position="31"/>
        <end position="166"/>
    </location>
</feature>
<feature type="compositionally biased region" description="Basic and acidic residues" evidence="1">
    <location>
        <begin position="94"/>
        <end position="107"/>
    </location>
</feature>
<proteinExistence type="evidence at transcript level"/>
<feature type="compositionally biased region" description="Basic and acidic residues" evidence="1">
    <location>
        <begin position="116"/>
        <end position="135"/>
    </location>
</feature>
<dbReference type="InterPro" id="IPR024489">
    <property type="entry name" value="Organ_specific_prot"/>
</dbReference>
<reference evidence="3" key="1">
    <citation type="journal article" date="2019" name="Sci. Rep.">
        <title>The transcriptome of potato tuber phellogen reveals cellular functions of cork cambium and genes involved in periderm formation and maturation.</title>
        <authorList>
            <person name="Vulavala V.K.R."/>
            <person name="Fogelman E."/>
            <person name="Faigenboim A."/>
            <person name="Shoseyov O."/>
            <person name="Ginzberg I."/>
        </authorList>
    </citation>
    <scope>NUCLEOTIDE SEQUENCE</scope>
</reference>